<evidence type="ECO:0000313" key="3">
    <source>
        <dbReference type="Proteomes" id="UP001056201"/>
    </source>
</evidence>
<organism evidence="2 3">
    <name type="scientific">Aquincola tertiaricarbonis</name>
    <dbReference type="NCBI Taxonomy" id="391953"/>
    <lineage>
        <taxon>Bacteria</taxon>
        <taxon>Pseudomonadati</taxon>
        <taxon>Pseudomonadota</taxon>
        <taxon>Betaproteobacteria</taxon>
        <taxon>Burkholderiales</taxon>
        <taxon>Sphaerotilaceae</taxon>
        <taxon>Aquincola</taxon>
    </lineage>
</organism>
<feature type="region of interest" description="Disordered" evidence="1">
    <location>
        <begin position="1"/>
        <end position="41"/>
    </location>
</feature>
<dbReference type="Proteomes" id="UP001056201">
    <property type="component" value="Chromosome 1"/>
</dbReference>
<sequence>MATPLKSLKTTAASHWSRQQQRSHQRQIDGVGASLKQQSARTEMTKGLGEMVAGWITTAADALYGKLAETHDTHHLLALRGEIDARFAKGAQGVLLQRVTQRKPDSAGNFLPQYVGMLVVGEGSTEAEARLELDRRRQAEQPRDAPLAKVCTSLNPTGEPRKAQASLRPAPEGYNMGYAASLSAKLMDALAQNPGNVGKISFGDLASPIQPRSYLEFDLVFVTRERWQAVKDSQQR</sequence>
<name>A0ABY4S4U4_AQUTE</name>
<keyword evidence="3" id="KW-1185">Reference proteome</keyword>
<gene>
    <name evidence="2" type="ORF">MW290_02255</name>
</gene>
<evidence type="ECO:0000256" key="1">
    <source>
        <dbReference type="SAM" id="MobiDB-lite"/>
    </source>
</evidence>
<evidence type="ECO:0000313" key="2">
    <source>
        <dbReference type="EMBL" id="URI07464.1"/>
    </source>
</evidence>
<dbReference type="EMBL" id="CP097635">
    <property type="protein sequence ID" value="URI07464.1"/>
    <property type="molecule type" value="Genomic_DNA"/>
</dbReference>
<protein>
    <submittedName>
        <fullName evidence="2">Uncharacterized protein</fullName>
    </submittedName>
</protein>
<accession>A0ABY4S4U4</accession>
<proteinExistence type="predicted"/>
<dbReference type="RefSeq" id="WP_250195699.1">
    <property type="nucleotide sequence ID" value="NZ_CP097635.1"/>
</dbReference>
<reference evidence="2" key="1">
    <citation type="submission" date="2022-05" db="EMBL/GenBank/DDBJ databases">
        <title>An RpoN-dependent PEP-CTERM gene is involved in floc formation of an Aquincola tertiaricarbonis strain.</title>
        <authorList>
            <person name="Qiu D."/>
            <person name="Xia M."/>
        </authorList>
    </citation>
    <scope>NUCLEOTIDE SEQUENCE</scope>
    <source>
        <strain evidence="2">RN12</strain>
    </source>
</reference>